<dbReference type="RefSeq" id="WP_012530440.1">
    <property type="nucleotide sequence ID" value="NC_011146.1"/>
</dbReference>
<dbReference type="Gene3D" id="1.10.1660.10">
    <property type="match status" value="1"/>
</dbReference>
<organism evidence="4 5">
    <name type="scientific">Citrifermentans bemidjiense (strain ATCC BAA-1014 / DSM 16622 / JCM 12645 / Bem)</name>
    <name type="common">Geobacter bemidjiensis</name>
    <dbReference type="NCBI Taxonomy" id="404380"/>
    <lineage>
        <taxon>Bacteria</taxon>
        <taxon>Pseudomonadati</taxon>
        <taxon>Thermodesulfobacteriota</taxon>
        <taxon>Desulfuromonadia</taxon>
        <taxon>Geobacterales</taxon>
        <taxon>Geobacteraceae</taxon>
        <taxon>Citrifermentans</taxon>
    </lineage>
</organism>
<dbReference type="SUPFAM" id="SSF46955">
    <property type="entry name" value="Putative DNA-binding domain"/>
    <property type="match status" value="1"/>
</dbReference>
<name>B5EBZ7_CITBB</name>
<keyword evidence="1" id="KW-0238">DNA-binding</keyword>
<dbReference type="Pfam" id="PF13411">
    <property type="entry name" value="MerR_1"/>
    <property type="match status" value="1"/>
</dbReference>
<feature type="domain" description="HTH merR-type" evidence="3">
    <location>
        <begin position="1"/>
        <end position="70"/>
    </location>
</feature>
<keyword evidence="5" id="KW-1185">Reference proteome</keyword>
<dbReference type="PROSITE" id="PS50937">
    <property type="entry name" value="HTH_MERR_2"/>
    <property type="match status" value="1"/>
</dbReference>
<protein>
    <submittedName>
        <fullName evidence="4">Helix-turn-helix transcriptional regulator, MerR family</fullName>
    </submittedName>
</protein>
<evidence type="ECO:0000313" key="5">
    <source>
        <dbReference type="Proteomes" id="UP000008825"/>
    </source>
</evidence>
<reference evidence="4 5" key="2">
    <citation type="journal article" date="2010" name="BMC Genomics">
        <title>The genome of Geobacter bemidjiensis, exemplar for the subsurface clade of Geobacter species that predominate in Fe(III)-reducing subsurface environments.</title>
        <authorList>
            <person name="Aklujkar M."/>
            <person name="Young N.D."/>
            <person name="Holmes D."/>
            <person name="Chavan M."/>
            <person name="Risso C."/>
            <person name="Kiss H.E."/>
            <person name="Han C.S."/>
            <person name="Land M.L."/>
            <person name="Lovley D.R."/>
        </authorList>
    </citation>
    <scope>NUCLEOTIDE SEQUENCE [LARGE SCALE GENOMIC DNA]</scope>
    <source>
        <strain evidence="5">ATCC BAA-1014 / DSM 16622 / JCM 12645 / Bem</strain>
    </source>
</reference>
<keyword evidence="2" id="KW-0175">Coiled coil</keyword>
<dbReference type="STRING" id="404380.Gbem_2008"/>
<dbReference type="KEGG" id="gbm:Gbem_2008"/>
<dbReference type="OrthoDB" id="9811000at2"/>
<dbReference type="GO" id="GO:0003677">
    <property type="term" value="F:DNA binding"/>
    <property type="evidence" value="ECO:0007669"/>
    <property type="project" value="UniProtKB-KW"/>
</dbReference>
<evidence type="ECO:0000259" key="3">
    <source>
        <dbReference type="PROSITE" id="PS50937"/>
    </source>
</evidence>
<evidence type="ECO:0000313" key="4">
    <source>
        <dbReference type="EMBL" id="ACH39021.1"/>
    </source>
</evidence>
<accession>B5EBZ7</accession>
<dbReference type="GO" id="GO:0003700">
    <property type="term" value="F:DNA-binding transcription factor activity"/>
    <property type="evidence" value="ECO:0007669"/>
    <property type="project" value="InterPro"/>
</dbReference>
<dbReference type="PANTHER" id="PTHR30204:SF90">
    <property type="entry name" value="HTH-TYPE TRANSCRIPTIONAL ACTIVATOR MTA"/>
    <property type="match status" value="1"/>
</dbReference>
<dbReference type="InterPro" id="IPR009061">
    <property type="entry name" value="DNA-bd_dom_put_sf"/>
</dbReference>
<dbReference type="PANTHER" id="PTHR30204">
    <property type="entry name" value="REDOX-CYCLING DRUG-SENSING TRANSCRIPTIONAL ACTIVATOR SOXR"/>
    <property type="match status" value="1"/>
</dbReference>
<dbReference type="InterPro" id="IPR000551">
    <property type="entry name" value="MerR-type_HTH_dom"/>
</dbReference>
<evidence type="ECO:0000256" key="2">
    <source>
        <dbReference type="SAM" id="Coils"/>
    </source>
</evidence>
<dbReference type="InterPro" id="IPR047057">
    <property type="entry name" value="MerR_fam"/>
</dbReference>
<dbReference type="EMBL" id="CP001124">
    <property type="protein sequence ID" value="ACH39021.1"/>
    <property type="molecule type" value="Genomic_DNA"/>
</dbReference>
<dbReference type="eggNOG" id="COG0789">
    <property type="taxonomic scope" value="Bacteria"/>
</dbReference>
<feature type="coiled-coil region" evidence="2">
    <location>
        <begin position="69"/>
        <end position="96"/>
    </location>
</feature>
<sequence>MFRVTELARIFGLSRSTLLYYDRIGLLTPSGRSEAGYRLYSQSNRDRLSTICSFRQAGLSIEDIQRVLAKEEDSNAAILNRRMRELSEEIRTLQVQQHLLGKMLQVQSQAELPVTIDKEAWVEMLRAAGMDEAAMNRWHTEFERRAPEAHHQFLLSLGISEEETLAIRKWSVEGSDGKATASHADFADDRI</sequence>
<evidence type="ECO:0000256" key="1">
    <source>
        <dbReference type="ARBA" id="ARBA00023125"/>
    </source>
</evidence>
<gene>
    <name evidence="4" type="ordered locus">Gbem_2008</name>
</gene>
<dbReference type="SMART" id="SM00422">
    <property type="entry name" value="HTH_MERR"/>
    <property type="match status" value="1"/>
</dbReference>
<dbReference type="HOGENOM" id="CLU_060077_2_2_7"/>
<dbReference type="Proteomes" id="UP000008825">
    <property type="component" value="Chromosome"/>
</dbReference>
<proteinExistence type="predicted"/>
<dbReference type="AlphaFoldDB" id="B5EBZ7"/>
<reference evidence="4 5" key="1">
    <citation type="submission" date="2008-07" db="EMBL/GenBank/DDBJ databases">
        <title>Complete sequence of Geobacter bemidjiensis BEM.</title>
        <authorList>
            <consortium name="US DOE Joint Genome Institute"/>
            <person name="Lucas S."/>
            <person name="Copeland A."/>
            <person name="Lapidus A."/>
            <person name="Glavina del Rio T."/>
            <person name="Dalin E."/>
            <person name="Tice H."/>
            <person name="Bruce D."/>
            <person name="Goodwin L."/>
            <person name="Pitluck S."/>
            <person name="Kiss H."/>
            <person name="Brettin T."/>
            <person name="Detter J.C."/>
            <person name="Han C."/>
            <person name="Kuske C.R."/>
            <person name="Schmutz J."/>
            <person name="Larimer F."/>
            <person name="Land M."/>
            <person name="Hauser L."/>
            <person name="Kyrpides N."/>
            <person name="Lykidis A."/>
            <person name="Lovley D."/>
            <person name="Richardson P."/>
        </authorList>
    </citation>
    <scope>NUCLEOTIDE SEQUENCE [LARGE SCALE GENOMIC DNA]</scope>
    <source>
        <strain evidence="5">ATCC BAA-1014 / DSM 16622 / JCM 12645 / Bem</strain>
    </source>
</reference>